<dbReference type="EMBL" id="VVIM01000011">
    <property type="protein sequence ID" value="KAB0791526.1"/>
    <property type="molecule type" value="Genomic_DNA"/>
</dbReference>
<name>A0A1Y1KSK2_PHOPY</name>
<dbReference type="EMBL" id="GEZM01074980">
    <property type="protein sequence ID" value="JAV64362.1"/>
    <property type="molecule type" value="Transcribed_RNA"/>
</dbReference>
<dbReference type="AlphaFoldDB" id="A0A1Y1KSK2"/>
<reference evidence="2" key="1">
    <citation type="journal article" date="2016" name="Sci. Rep.">
        <title>Molecular characterization of firefly nuptial gifts: a multi-omics approach sheds light on postcopulatory sexual selection.</title>
        <authorList>
            <person name="Al-Wathiqui N."/>
            <person name="Fallon T.R."/>
            <person name="South A."/>
            <person name="Weng J.K."/>
            <person name="Lewis S.M."/>
        </authorList>
    </citation>
    <scope>NUCLEOTIDE SEQUENCE</scope>
</reference>
<organism evidence="2">
    <name type="scientific">Photinus pyralis</name>
    <name type="common">Common eastern firefly</name>
    <name type="synonym">Lampyris pyralis</name>
    <dbReference type="NCBI Taxonomy" id="7054"/>
    <lineage>
        <taxon>Eukaryota</taxon>
        <taxon>Metazoa</taxon>
        <taxon>Ecdysozoa</taxon>
        <taxon>Arthropoda</taxon>
        <taxon>Hexapoda</taxon>
        <taxon>Insecta</taxon>
        <taxon>Pterygota</taxon>
        <taxon>Neoptera</taxon>
        <taxon>Endopterygota</taxon>
        <taxon>Coleoptera</taxon>
        <taxon>Polyphaga</taxon>
        <taxon>Elateriformia</taxon>
        <taxon>Elateroidea</taxon>
        <taxon>Lampyridae</taxon>
        <taxon>Lampyrinae</taxon>
        <taxon>Photinus</taxon>
    </lineage>
</organism>
<feature type="domain" description="DUF4806" evidence="1">
    <location>
        <begin position="61"/>
        <end position="150"/>
    </location>
</feature>
<dbReference type="InterPro" id="IPR032071">
    <property type="entry name" value="DUF4806"/>
</dbReference>
<dbReference type="Pfam" id="PF16064">
    <property type="entry name" value="DUF4806"/>
    <property type="match status" value="1"/>
</dbReference>
<reference evidence="3" key="3">
    <citation type="submission" date="2019-08" db="EMBL/GenBank/DDBJ databases">
        <authorList>
            <consortium name="Photinus pyralis genome working group"/>
            <person name="Fallon T.R."/>
            <person name="Sander Lower S.E."/>
            <person name="Weng J.-K."/>
        </authorList>
    </citation>
    <scope>NUCLEOTIDE SEQUENCE</scope>
    <source>
        <strain evidence="3">1611_PpyrPB1</strain>
        <tissue evidence="3">Whole body</tissue>
    </source>
</reference>
<dbReference type="InParanoid" id="A0A1Y1KSK2"/>
<dbReference type="EMBL" id="GEZM01074979">
    <property type="protein sequence ID" value="JAV64363.1"/>
    <property type="molecule type" value="Transcribed_RNA"/>
</dbReference>
<dbReference type="EMBL" id="GEZM01074982">
    <property type="protein sequence ID" value="JAV64360.1"/>
    <property type="molecule type" value="Transcribed_RNA"/>
</dbReference>
<protein>
    <recommendedName>
        <fullName evidence="1">DUF4806 domain-containing protein</fullName>
    </recommendedName>
</protein>
<evidence type="ECO:0000259" key="1">
    <source>
        <dbReference type="Pfam" id="PF16064"/>
    </source>
</evidence>
<sequence length="196" mass="21929">MNSTGSGSNPAPPNCDHRQYATVADVESCLKLLKDLTLKVDKISRAVVPANQAGGGDEFSQRFPIATKEAFDDLEAALRDSSYANGFVEHFVGHYEQMGKQLDSTKLMYYLLDLMLSKDFVHACSWTGASTKKDTTKFAFEKYTNFLKQFDRVIKLASSNHKITDTCSFIKQKALTNSGQRVKNERAKAERRDPTL</sequence>
<accession>A0A1Y1KSK2</accession>
<keyword evidence="4" id="KW-1185">Reference proteome</keyword>
<dbReference type="Proteomes" id="UP000327044">
    <property type="component" value="Unassembled WGS sequence"/>
</dbReference>
<evidence type="ECO:0000313" key="4">
    <source>
        <dbReference type="Proteomes" id="UP000327044"/>
    </source>
</evidence>
<reference evidence="3 4" key="2">
    <citation type="journal article" date="2018" name="Elife">
        <title>Firefly genomes illuminate parallel origins of bioluminescence in beetles.</title>
        <authorList>
            <person name="Fallon T.R."/>
            <person name="Lower S.E."/>
            <person name="Chang C.H."/>
            <person name="Bessho-Uehara M."/>
            <person name="Martin G.J."/>
            <person name="Bewick A.J."/>
            <person name="Behringer M."/>
            <person name="Debat H.J."/>
            <person name="Wong I."/>
            <person name="Day J.C."/>
            <person name="Suvorov A."/>
            <person name="Silva C.J."/>
            <person name="Stanger-Hall K.F."/>
            <person name="Hall D.W."/>
            <person name="Schmitz R.J."/>
            <person name="Nelson D.R."/>
            <person name="Lewis S.M."/>
            <person name="Shigenobu S."/>
            <person name="Bybee S.M."/>
            <person name="Larracuente A.M."/>
            <person name="Oba Y."/>
            <person name="Weng J.K."/>
        </authorList>
    </citation>
    <scope>NUCLEOTIDE SEQUENCE [LARGE SCALE GENOMIC DNA]</scope>
    <source>
        <strain evidence="3">1611_PpyrPB1</strain>
        <tissue evidence="3">Whole body</tissue>
    </source>
</reference>
<evidence type="ECO:0000313" key="3">
    <source>
        <dbReference type="EMBL" id="KAB0791526.1"/>
    </source>
</evidence>
<dbReference type="EMBL" id="GEZM01074981">
    <property type="protein sequence ID" value="JAV64361.1"/>
    <property type="molecule type" value="Transcribed_RNA"/>
</dbReference>
<gene>
    <name evidence="3" type="ORF">PPYR_03326</name>
</gene>
<evidence type="ECO:0000313" key="2">
    <source>
        <dbReference type="EMBL" id="JAV64363.1"/>
    </source>
</evidence>
<proteinExistence type="predicted"/>